<dbReference type="GeneID" id="106005810"/>
<dbReference type="OrthoDB" id="10600352at2759"/>
<dbReference type="AlphaFoldDB" id="A0A8U0NT63"/>
<feature type="compositionally biased region" description="Low complexity" evidence="1">
    <location>
        <begin position="55"/>
        <end position="91"/>
    </location>
</feature>
<evidence type="ECO:0000313" key="2">
    <source>
        <dbReference type="Proteomes" id="UP000000715"/>
    </source>
</evidence>
<protein>
    <submittedName>
        <fullName evidence="3">Uncharacterized protein LOC106005810</fullName>
    </submittedName>
</protein>
<dbReference type="KEGG" id="mpuf:106005810"/>
<sequence>MGLKGFLRTSREELAGFRFSKPLEVGSAEELQAHPRRRGGGAASVRPTRAHEQLRASGSATSASARHRAGAPAFRAAGQASGQRPRATQARGRARGARGLCVALSTVARARTYRGAFCLRQKKRSAFVPRQGLIEQVTILGSDTGTLYTAEHWKYLQALLGILQKLPPLFCFFNQLSLTKITSRARANSVSRNPNKKILWNSTFLLYTTKNKPKINL</sequence>
<keyword evidence="2" id="KW-1185">Reference proteome</keyword>
<proteinExistence type="predicted"/>
<feature type="region of interest" description="Disordered" evidence="1">
    <location>
        <begin position="28"/>
        <end position="93"/>
    </location>
</feature>
<reference evidence="3" key="1">
    <citation type="submission" date="2025-08" db="UniProtKB">
        <authorList>
            <consortium name="RefSeq"/>
        </authorList>
    </citation>
    <scope>IDENTIFICATION</scope>
    <source>
        <tissue evidence="3">Brain</tissue>
    </source>
</reference>
<evidence type="ECO:0000256" key="1">
    <source>
        <dbReference type="SAM" id="MobiDB-lite"/>
    </source>
</evidence>
<gene>
    <name evidence="3" type="primary">LOC106005810</name>
</gene>
<dbReference type="Proteomes" id="UP000000715">
    <property type="component" value="Unplaced"/>
</dbReference>
<evidence type="ECO:0000313" key="3">
    <source>
        <dbReference type="RefSeq" id="XP_012911687.1"/>
    </source>
</evidence>
<organism evidence="2 3">
    <name type="scientific">Mustela putorius furo</name>
    <name type="common">European domestic ferret</name>
    <name type="synonym">Mustela furo</name>
    <dbReference type="NCBI Taxonomy" id="9669"/>
    <lineage>
        <taxon>Eukaryota</taxon>
        <taxon>Metazoa</taxon>
        <taxon>Chordata</taxon>
        <taxon>Craniata</taxon>
        <taxon>Vertebrata</taxon>
        <taxon>Euteleostomi</taxon>
        <taxon>Mammalia</taxon>
        <taxon>Eutheria</taxon>
        <taxon>Laurasiatheria</taxon>
        <taxon>Carnivora</taxon>
        <taxon>Caniformia</taxon>
        <taxon>Musteloidea</taxon>
        <taxon>Mustelidae</taxon>
        <taxon>Mustelinae</taxon>
        <taxon>Mustela</taxon>
    </lineage>
</organism>
<dbReference type="RefSeq" id="XP_012911687.1">
    <property type="nucleotide sequence ID" value="XM_013056233.2"/>
</dbReference>
<accession>A0A8U0NT63</accession>
<name>A0A8U0NT63_MUSPF</name>